<evidence type="ECO:0000256" key="1">
    <source>
        <dbReference type="SAM" id="Coils"/>
    </source>
</evidence>
<dbReference type="AlphaFoldDB" id="A0AA86PUA1"/>
<organism evidence="2">
    <name type="scientific">Hexamita inflata</name>
    <dbReference type="NCBI Taxonomy" id="28002"/>
    <lineage>
        <taxon>Eukaryota</taxon>
        <taxon>Metamonada</taxon>
        <taxon>Diplomonadida</taxon>
        <taxon>Hexamitidae</taxon>
        <taxon>Hexamitinae</taxon>
        <taxon>Hexamita</taxon>
    </lineage>
</organism>
<name>A0AA86PUA1_9EUKA</name>
<dbReference type="EMBL" id="CAXDID020000089">
    <property type="protein sequence ID" value="CAL6021642.1"/>
    <property type="molecule type" value="Genomic_DNA"/>
</dbReference>
<proteinExistence type="predicted"/>
<evidence type="ECO:0000313" key="4">
    <source>
        <dbReference type="Proteomes" id="UP001642409"/>
    </source>
</evidence>
<comment type="caution">
    <text evidence="2">The sequence shown here is derived from an EMBL/GenBank/DDBJ whole genome shotgun (WGS) entry which is preliminary data.</text>
</comment>
<accession>A0AA86PUA1</accession>
<reference evidence="2" key="1">
    <citation type="submission" date="2023-06" db="EMBL/GenBank/DDBJ databases">
        <authorList>
            <person name="Kurt Z."/>
        </authorList>
    </citation>
    <scope>NUCLEOTIDE SEQUENCE</scope>
</reference>
<keyword evidence="1" id="KW-0175">Coiled coil</keyword>
<sequence length="281" mass="31984">MKLSVSKKLLIPQVLQPIWNSPKITITLNISDVFSASASDSQATAALDFSSLLGSDTTHCNECEVDAARVVFIIKRQTEEVKRLSGICLNVNEFNGNALQNQFETSRNNQLSIIHALDQSQNARQEATPDEIRQSTAEQAEKQASKIIQQIKEQNAVLKQLERRLAYITKCEYNDSQNIETIEANQGRLRDFLNSAADVYKMKQISRGRRIFRLFSAETSCSRRCVNKQNDFNILSIYLRTQCLIDGKQDELSILFRIIVFSGLFDDAHTMTHHFVYRDLS</sequence>
<feature type="coiled-coil region" evidence="1">
    <location>
        <begin position="137"/>
        <end position="164"/>
    </location>
</feature>
<dbReference type="EMBL" id="CATOUU010000762">
    <property type="protein sequence ID" value="CAI9946440.1"/>
    <property type="molecule type" value="Genomic_DNA"/>
</dbReference>
<evidence type="ECO:0000313" key="2">
    <source>
        <dbReference type="EMBL" id="CAI9946440.1"/>
    </source>
</evidence>
<keyword evidence="4" id="KW-1185">Reference proteome</keyword>
<dbReference type="Proteomes" id="UP001642409">
    <property type="component" value="Unassembled WGS sequence"/>
</dbReference>
<evidence type="ECO:0000313" key="3">
    <source>
        <dbReference type="EMBL" id="CAL6021642.1"/>
    </source>
</evidence>
<protein>
    <submittedName>
        <fullName evidence="3">Hypothetical_protein</fullName>
    </submittedName>
</protein>
<gene>
    <name evidence="3" type="ORF">HINF_LOCUS28266</name>
    <name evidence="2" type="ORF">HINF_LOCUS34085</name>
</gene>
<reference evidence="3 4" key="2">
    <citation type="submission" date="2024-07" db="EMBL/GenBank/DDBJ databases">
        <authorList>
            <person name="Akdeniz Z."/>
        </authorList>
    </citation>
    <scope>NUCLEOTIDE SEQUENCE [LARGE SCALE GENOMIC DNA]</scope>
</reference>